<dbReference type="InterPro" id="IPR024213">
    <property type="entry name" value="DUF3822"/>
</dbReference>
<organism evidence="1 2">
    <name type="scientific">Draconibacterium halophilum</name>
    <dbReference type="NCBI Taxonomy" id="2706887"/>
    <lineage>
        <taxon>Bacteria</taxon>
        <taxon>Pseudomonadati</taxon>
        <taxon>Bacteroidota</taxon>
        <taxon>Bacteroidia</taxon>
        <taxon>Marinilabiliales</taxon>
        <taxon>Prolixibacteraceae</taxon>
        <taxon>Draconibacterium</taxon>
    </lineage>
</organism>
<accession>A0A6C0RD13</accession>
<dbReference type="Pfam" id="PF12864">
    <property type="entry name" value="DUF3822"/>
    <property type="match status" value="1"/>
</dbReference>
<dbReference type="EMBL" id="CP048409">
    <property type="protein sequence ID" value="QIA07792.1"/>
    <property type="molecule type" value="Genomic_DNA"/>
</dbReference>
<dbReference type="Gene3D" id="3.30.420.260">
    <property type="match status" value="1"/>
</dbReference>
<keyword evidence="2" id="KW-1185">Reference proteome</keyword>
<dbReference type="Gene3D" id="3.30.420.250">
    <property type="match status" value="1"/>
</dbReference>
<dbReference type="KEGG" id="drc:G0Q07_08655"/>
<reference evidence="1 2" key="1">
    <citation type="submission" date="2020-02" db="EMBL/GenBank/DDBJ databases">
        <title>Genome sequencing for Draconibacterium sp. strain M1.</title>
        <authorList>
            <person name="Park S.-J."/>
        </authorList>
    </citation>
    <scope>NUCLEOTIDE SEQUENCE [LARGE SCALE GENOMIC DNA]</scope>
    <source>
        <strain evidence="1 2">M1</strain>
    </source>
</reference>
<evidence type="ECO:0000313" key="1">
    <source>
        <dbReference type="EMBL" id="QIA07792.1"/>
    </source>
</evidence>
<name>A0A6C0RD13_9BACT</name>
<dbReference type="Proteomes" id="UP000474630">
    <property type="component" value="Chromosome"/>
</dbReference>
<evidence type="ECO:0000313" key="2">
    <source>
        <dbReference type="Proteomes" id="UP000474630"/>
    </source>
</evidence>
<sequence>MHEFVDETFQPETSGEKILSIQASLNGFSFSIVCPKQEKLLYFKDITLKISNKNLLARHFESLFSEETILQNNFDKIVLFYHSQNFTLVPKQLYQKRLNKEITPLLFENDDKSTWINNSIATPEAELLFAIPESFMQTINEHLPSAQITHPLYQLIEQNGSSEAAQKLLLLFNSNHFSLALFSQNELKLINNFSFKHPNDVVYFILTVLRQFTISAKDITTLYAGKTNAHTGLEDLLQKHFPQSTPISAGIAIPPFIDKALITKNISLFL</sequence>
<dbReference type="RefSeq" id="WP_163345713.1">
    <property type="nucleotide sequence ID" value="NZ_CP048409.1"/>
</dbReference>
<dbReference type="CDD" id="cd24013">
    <property type="entry name" value="ASKHA_ATPase_BT3980-like"/>
    <property type="match status" value="1"/>
</dbReference>
<proteinExistence type="predicted"/>
<protein>
    <submittedName>
        <fullName evidence="1">DUF3822 family protein</fullName>
    </submittedName>
</protein>
<dbReference type="AlphaFoldDB" id="A0A6C0RD13"/>
<gene>
    <name evidence="1" type="ORF">G0Q07_08655</name>
</gene>